<dbReference type="PANTHER" id="PTHR30204:SF98">
    <property type="entry name" value="HTH-TYPE TRANSCRIPTIONAL REGULATOR ADHR"/>
    <property type="match status" value="1"/>
</dbReference>
<dbReference type="Proteomes" id="UP001596039">
    <property type="component" value="Unassembled WGS sequence"/>
</dbReference>
<dbReference type="SUPFAM" id="SSF46955">
    <property type="entry name" value="Putative DNA-binding domain"/>
    <property type="match status" value="1"/>
</dbReference>
<protein>
    <submittedName>
        <fullName evidence="3">MerR family transcriptional regulator</fullName>
    </submittedName>
</protein>
<dbReference type="Gene3D" id="1.10.1660.10">
    <property type="match status" value="1"/>
</dbReference>
<keyword evidence="4" id="KW-1185">Reference proteome</keyword>
<dbReference type="PROSITE" id="PS00552">
    <property type="entry name" value="HTH_MERR_1"/>
    <property type="match status" value="1"/>
</dbReference>
<evidence type="ECO:0000313" key="3">
    <source>
        <dbReference type="EMBL" id="MFC5501737.1"/>
    </source>
</evidence>
<comment type="caution">
    <text evidence="3">The sequence shown here is derived from an EMBL/GenBank/DDBJ whole genome shotgun (WGS) entry which is preliminary data.</text>
</comment>
<dbReference type="InterPro" id="IPR009061">
    <property type="entry name" value="DNA-bd_dom_put_sf"/>
</dbReference>
<name>A0ABW0NR96_9MICO</name>
<dbReference type="SMART" id="SM00422">
    <property type="entry name" value="HTH_MERR"/>
    <property type="match status" value="1"/>
</dbReference>
<keyword evidence="1" id="KW-0238">DNA-binding</keyword>
<accession>A0ABW0NR96</accession>
<evidence type="ECO:0000259" key="2">
    <source>
        <dbReference type="PROSITE" id="PS50937"/>
    </source>
</evidence>
<organism evidence="3 4">
    <name type="scientific">Lysinimonas soli</name>
    <dbReference type="NCBI Taxonomy" id="1074233"/>
    <lineage>
        <taxon>Bacteria</taxon>
        <taxon>Bacillati</taxon>
        <taxon>Actinomycetota</taxon>
        <taxon>Actinomycetes</taxon>
        <taxon>Micrococcales</taxon>
        <taxon>Microbacteriaceae</taxon>
        <taxon>Lysinimonas</taxon>
    </lineage>
</organism>
<gene>
    <name evidence="3" type="ORF">ACFPJ4_05720</name>
</gene>
<evidence type="ECO:0000256" key="1">
    <source>
        <dbReference type="ARBA" id="ARBA00023125"/>
    </source>
</evidence>
<proteinExistence type="predicted"/>
<dbReference type="RefSeq" id="WP_386739327.1">
    <property type="nucleotide sequence ID" value="NZ_JBHSMG010000001.1"/>
</dbReference>
<dbReference type="PANTHER" id="PTHR30204">
    <property type="entry name" value="REDOX-CYCLING DRUG-SENSING TRANSCRIPTIONAL ACTIVATOR SOXR"/>
    <property type="match status" value="1"/>
</dbReference>
<dbReference type="InterPro" id="IPR047057">
    <property type="entry name" value="MerR_fam"/>
</dbReference>
<dbReference type="CDD" id="cd01109">
    <property type="entry name" value="HTH_YyaN"/>
    <property type="match status" value="1"/>
</dbReference>
<dbReference type="Pfam" id="PF13411">
    <property type="entry name" value="MerR_1"/>
    <property type="match status" value="1"/>
</dbReference>
<evidence type="ECO:0000313" key="4">
    <source>
        <dbReference type="Proteomes" id="UP001596039"/>
    </source>
</evidence>
<reference evidence="4" key="1">
    <citation type="journal article" date="2019" name="Int. J. Syst. Evol. Microbiol.">
        <title>The Global Catalogue of Microorganisms (GCM) 10K type strain sequencing project: providing services to taxonomists for standard genome sequencing and annotation.</title>
        <authorList>
            <consortium name="The Broad Institute Genomics Platform"/>
            <consortium name="The Broad Institute Genome Sequencing Center for Infectious Disease"/>
            <person name="Wu L."/>
            <person name="Ma J."/>
        </authorList>
    </citation>
    <scope>NUCLEOTIDE SEQUENCE [LARGE SCALE GENOMIC DNA]</scope>
    <source>
        <strain evidence="4">CGMCC 4.6997</strain>
    </source>
</reference>
<sequence>MTLTDSALSISDVAAETGLSTSTLRYYEQEGLLLDEVGRASSSHRRYAPEVVGWLTFITRLRSTGMPIRDIRRYAELVRQGEHTTPDRLELLVAHRERVLEQLAEAQRSLAAIDYKISSYERFSTK</sequence>
<feature type="domain" description="HTH merR-type" evidence="2">
    <location>
        <begin position="7"/>
        <end position="77"/>
    </location>
</feature>
<dbReference type="EMBL" id="JBHSMG010000001">
    <property type="protein sequence ID" value="MFC5501737.1"/>
    <property type="molecule type" value="Genomic_DNA"/>
</dbReference>
<dbReference type="InterPro" id="IPR000551">
    <property type="entry name" value="MerR-type_HTH_dom"/>
</dbReference>
<dbReference type="PROSITE" id="PS50937">
    <property type="entry name" value="HTH_MERR_2"/>
    <property type="match status" value="1"/>
</dbReference>